<organism evidence="4 5">
    <name type="scientific">Heliobacterium mobile</name>
    <name type="common">Heliobacillus mobilis</name>
    <dbReference type="NCBI Taxonomy" id="28064"/>
    <lineage>
        <taxon>Bacteria</taxon>
        <taxon>Bacillati</taxon>
        <taxon>Bacillota</taxon>
        <taxon>Clostridia</taxon>
        <taxon>Eubacteriales</taxon>
        <taxon>Heliobacteriaceae</taxon>
        <taxon>Heliobacterium</taxon>
    </lineage>
</organism>
<feature type="chain" id="PRO_5026150775" description="Copper amine oxidase-like N-terminal domain-containing protein" evidence="2">
    <location>
        <begin position="30"/>
        <end position="272"/>
    </location>
</feature>
<dbReference type="Pfam" id="PF07833">
    <property type="entry name" value="Cu_amine_oxidN1"/>
    <property type="match status" value="1"/>
</dbReference>
<accession>A0A6I3SHF8</accession>
<dbReference type="Proteomes" id="UP000430670">
    <property type="component" value="Unassembled WGS sequence"/>
</dbReference>
<comment type="caution">
    <text evidence="4">The sequence shown here is derived from an EMBL/GenBank/DDBJ whole genome shotgun (WGS) entry which is preliminary data.</text>
</comment>
<dbReference type="InterPro" id="IPR012854">
    <property type="entry name" value="Cu_amine_oxidase-like_N"/>
</dbReference>
<dbReference type="EMBL" id="WNKU01000003">
    <property type="protein sequence ID" value="MTV48303.1"/>
    <property type="molecule type" value="Genomic_DNA"/>
</dbReference>
<feature type="region of interest" description="Disordered" evidence="1">
    <location>
        <begin position="145"/>
        <end position="172"/>
    </location>
</feature>
<feature type="compositionally biased region" description="Polar residues" evidence="1">
    <location>
        <begin position="145"/>
        <end position="169"/>
    </location>
</feature>
<evidence type="ECO:0000256" key="1">
    <source>
        <dbReference type="SAM" id="MobiDB-lite"/>
    </source>
</evidence>
<name>A0A6I3SHF8_HELMO</name>
<dbReference type="Gene3D" id="1.25.40.10">
    <property type="entry name" value="Tetratricopeptide repeat domain"/>
    <property type="match status" value="1"/>
</dbReference>
<protein>
    <recommendedName>
        <fullName evidence="3">Copper amine oxidase-like N-terminal domain-containing protein</fullName>
    </recommendedName>
</protein>
<evidence type="ECO:0000259" key="3">
    <source>
        <dbReference type="Pfam" id="PF07833"/>
    </source>
</evidence>
<feature type="domain" description="Copper amine oxidase-like N-terminal" evidence="3">
    <location>
        <begin position="37"/>
        <end position="143"/>
    </location>
</feature>
<evidence type="ECO:0000313" key="4">
    <source>
        <dbReference type="EMBL" id="MTV48303.1"/>
    </source>
</evidence>
<feature type="signal peptide" evidence="2">
    <location>
        <begin position="1"/>
        <end position="29"/>
    </location>
</feature>
<dbReference type="SUPFAM" id="SSF55383">
    <property type="entry name" value="Copper amine oxidase, domain N"/>
    <property type="match status" value="1"/>
</dbReference>
<evidence type="ECO:0000313" key="5">
    <source>
        <dbReference type="Proteomes" id="UP000430670"/>
    </source>
</evidence>
<keyword evidence="2" id="KW-0732">Signal</keyword>
<dbReference type="Gene3D" id="3.30.457.10">
    <property type="entry name" value="Copper amine oxidase-like, N-terminal domain"/>
    <property type="match status" value="1"/>
</dbReference>
<dbReference type="SUPFAM" id="SSF48452">
    <property type="entry name" value="TPR-like"/>
    <property type="match status" value="1"/>
</dbReference>
<gene>
    <name evidence="4" type="ORF">GJ688_04805</name>
</gene>
<reference evidence="4 5" key="1">
    <citation type="submission" date="2019-11" db="EMBL/GenBank/DDBJ databases">
        <title>Whole-genome sequence of a the green, strictly anaerobic photosynthetic bacterium Heliobacillus mobilis DSM 6151.</title>
        <authorList>
            <person name="Kyndt J.A."/>
            <person name="Meyer T.E."/>
        </authorList>
    </citation>
    <scope>NUCLEOTIDE SEQUENCE [LARGE SCALE GENOMIC DNA]</scope>
    <source>
        <strain evidence="4 5">DSM 6151</strain>
    </source>
</reference>
<dbReference type="OrthoDB" id="268113at2"/>
<keyword evidence="5" id="KW-1185">Reference proteome</keyword>
<dbReference type="RefSeq" id="WP_155475405.1">
    <property type="nucleotide sequence ID" value="NZ_WNKU01000003.1"/>
</dbReference>
<evidence type="ECO:0000256" key="2">
    <source>
        <dbReference type="SAM" id="SignalP"/>
    </source>
</evidence>
<dbReference type="AlphaFoldDB" id="A0A6I3SHF8"/>
<proteinExistence type="predicted"/>
<sequence>MERKKQYKKWLIPAITTLIVSSTITPTFADEGIFVNVDGKPIFFDVQPTVIEGRTMVPLRGIFESLGAKLAWDQSTSTVKATKESISISLPVGSREAVVNNRTLHLDVPATIIEGRTMVPARFVAESLGCSVEWDGNTSTVNIFRDSSVNHSPNQKTEPSVSNGSSSTEEPAALESIEQLKQAMEYYPEQADTYAFNIAAQYYEVGHYDEGTKYIFMAVNAKKQKQESLYSTFSSAAQMLFNHGQVERANQLLDDAIAMDSENTLPYQMMKK</sequence>
<dbReference type="InterPro" id="IPR036582">
    <property type="entry name" value="Mao_N_sf"/>
</dbReference>
<dbReference type="InterPro" id="IPR011990">
    <property type="entry name" value="TPR-like_helical_dom_sf"/>
</dbReference>